<feature type="compositionally biased region" description="Basic residues" evidence="12">
    <location>
        <begin position="1576"/>
        <end position="1591"/>
    </location>
</feature>
<dbReference type="Gene3D" id="2.60.120.620">
    <property type="entry name" value="q2cbj1_9rhob like domain"/>
    <property type="match status" value="1"/>
</dbReference>
<feature type="compositionally biased region" description="Low complexity" evidence="12">
    <location>
        <begin position="701"/>
        <end position="715"/>
    </location>
</feature>
<evidence type="ECO:0000256" key="4">
    <source>
        <dbReference type="ARBA" id="ARBA00022692"/>
    </source>
</evidence>
<evidence type="ECO:0000313" key="16">
    <source>
        <dbReference type="Proteomes" id="UP000186817"/>
    </source>
</evidence>
<evidence type="ECO:0000256" key="3">
    <source>
        <dbReference type="ARBA" id="ARBA00022448"/>
    </source>
</evidence>
<protein>
    <submittedName>
        <fullName evidence="15">Putative ER lumen protein-retaining receptor C28H8.4</fullName>
    </submittedName>
</protein>
<dbReference type="PANTHER" id="PTHR10585">
    <property type="entry name" value="ER LUMEN PROTEIN RETAINING RECEPTOR"/>
    <property type="match status" value="1"/>
</dbReference>
<dbReference type="GO" id="GO:0016192">
    <property type="term" value="P:vesicle-mediated transport"/>
    <property type="evidence" value="ECO:0007669"/>
    <property type="project" value="UniProtKB-KW"/>
</dbReference>
<keyword evidence="11" id="KW-0175">Coiled coil</keyword>
<gene>
    <name evidence="15" type="primary">C28H8.4</name>
    <name evidence="15" type="ORF">AK812_SmicGene2568</name>
</gene>
<feature type="transmembrane region" description="Helical" evidence="13">
    <location>
        <begin position="1712"/>
        <end position="1734"/>
    </location>
</feature>
<dbReference type="GO" id="GO:0005789">
    <property type="term" value="C:endoplasmic reticulum membrane"/>
    <property type="evidence" value="ECO:0007669"/>
    <property type="project" value="UniProtKB-SubCell"/>
</dbReference>
<keyword evidence="8 13" id="KW-1133">Transmembrane helix</keyword>
<feature type="compositionally biased region" description="Acidic residues" evidence="12">
    <location>
        <begin position="2015"/>
        <end position="2030"/>
    </location>
</feature>
<feature type="compositionally biased region" description="Polar residues" evidence="12">
    <location>
        <begin position="465"/>
        <end position="478"/>
    </location>
</feature>
<dbReference type="GO" id="GO:0046923">
    <property type="term" value="F:ER retention sequence binding"/>
    <property type="evidence" value="ECO:0007669"/>
    <property type="project" value="InterPro"/>
</dbReference>
<feature type="region of interest" description="Disordered" evidence="12">
    <location>
        <begin position="2212"/>
        <end position="2321"/>
    </location>
</feature>
<sequence length="2321" mass="253141">MASFAVNDKCCRHHPGGGLRRFLACLQLLGLLLSLGGMDGNNNDGKQDSRPPPWSDEEIAARNAAAWEDECWTSPWTTTSLQNAWDDDRETGHATATAQLCSPVDPVASINQPQPGVTSTASSSSSWEPLMVVTSQTSSSSSWGSNGNGSSSSMQLAGISETLSAWDENLSLSLQEEEIHLVSSLGALGGALPLAPIPEEIPHPFGLPPLQETSAMASASQQLDANDLLAKLSDGRPLRGRPPAPLRGEAALPHARDPSSLATPKGNSPPKVGEIDWSSPGVTQRGSRTRPGIDRWHNLDGTIRYRLREEQSQARGPATSPPTDRPSDPSSIGSDLRPEATQHASSHTSFYDGKAWQEHAEEPEVTGETSTCDPSCTEGVTSSDSSSCSEVGFWKNGIWQPRARTPQEARQHRGGSGPQRMMRKQLRMDRYMQGTWRPAWLERYIEDKKRREDTAPGHDAPPESTPVSSSAPPETSHLTDPDPWGARSRDGDDSWWSSSSWSTSWNSSWLCTSWSWTTSSTTTMEPVLQEQEDFPPNYGLLPDVGPALPPTPPNPWLLQLTGAERRLLQEAGVPELRVERIDLLLECLEDHQAADHGPEARWALARLVRRLEDAQASLQVVLEVLARRLRPRGYLPVTRVPHARAEQVRLLTWMINSAAFVTETLEFHLRTPLQPDETTLAAGPRASPPASPVRGLDDEQAASSADGEAAASSSSPHGIVMSSNASCRSRSRSPPPRLPDNTLDYTMGADAFGLDICLLPTERDDEDMDVPLSSVPEGIQRALDGELLVCIHHIDYVDFRLDVYVDFIDYAVYYPVDAVAQYDDNLCVDFADNAVYYPVDTVFQHHDYLEWCCSGVSLIRVETLDKYHDQYLQALEEAVLWLPVPPAAPVLNGPTLDVEVWANFHVVKKFINDVAFNNHDVSACSSDGVTLPSSGVVTGSSTDGALPSDPNGGAAVEPAPGRLLAFSSGLENLHRVAPLSGGPRYVLAMWFGSRAAEPSECLQDLARSRPGSLPPPGVRSEGDTVTTTILGAAVAIVFTLALAAELARRLAAAIWLTWTWLRSQSSGPNKPQFNDVLIWAHNVELNQESNNSKSALQQAPRRAFKMIDTVSWNIFRLLADFLHLSGMGFGLAAILSSRSVSGFSRKTQAWDAIPAVRECMRHSQTLVCRSDGEPENSPCNKSIANARLNEAVLQPYLLKMYESNLKLPTIDTVLTEVHEFYSMCRVQKDATILYNQAWSLRRLLQLVKDSSLQCMVATLLGFRVEDVEEMVGTWATIRESIGLQHGASSRSSLGSAAVADDDEEAVDVPTRPVARPLAGSTVELVRRAADVLERLGISDDDDEDMDVGAEAAEEGGEVEASDEPQEAHEVAEPSGSSGGPNGVLALKEEEDDDDVCITAVNIEPCRVPKRPSEMTEAEIRERLGVVQREIKHRRMMDLKGSFSRGNALRLARLRAMETTGGTVEPLATAPPCRCLDNDETQLWEKDDEPNTVPALQPERVKPFPPVEAGYVTRRDQFKLRDGLVTADPSAEAKDTKDLRDALPSDPARSRRKSKKTRKPKRGKGKASAAAEPTPKKSTKPKKTKAVKKGKKATVAEDESAEPASSNPPAAVPKAKAKAKSARKPKGTEAAAPVKDKAALEDDSKQKAARIRLPTMGYEEQVADEAEATAALKDLFESCVAGEHLQIHQFESEVLFQVVFLSRYLDIFTTHQGLYLLFFKIAFNLITAFMLWLFHKLHHTYEASADSCNLLALIVPAAVLALLSAGGDGLREEAWTFSELLEPLALIPQYIVCYRASRVRPAAVIYTLAVGGYRTLYVCNWIYKRYVWHGAYHDYTSWIGGALECIIFADFLIRISQRREVIGAIGASPLGRIILQLDDSAGRLSEKIELRAMGRRIPFGLSGPGSQVTTWPAAFGIEIFKVVMSQLLKDKLVILQYPHLTRDSLADNVDLLAPVINLLGVDYPKSDYNFRQSGEEATQAKMCRGPIAFREGSASSVGDDGHESSDEDHSAGESAEGGESEAASDDMEVEAEVTASVPGETEPLETSGSVCGSCHWLDGDGVWRKGSVPDAEQWDVVTGGKLETKQPAEDAKKRGKHYFVKDRAYGYRCLNCDCASMDLEVLKAIECQPPKGSEARVHAADEAELELAKLRDLEAEGLQLEELLLHEQRQLEEMMMQAEIEELQKQLAIEEQQLYEAKVRSLEDAAREAAAAAGVHAQQVEPTAARDANEVQAPAARDAKEVEAPARDAKQVEAPAARDAKEVEAPAARDAKEVEAPAARDAKEVEAPAARDAKEVEAPAARDAKEVEAPAARDAKEGCKGG</sequence>
<keyword evidence="7" id="KW-0653">Protein transport</keyword>
<feature type="coiled-coil region" evidence="11">
    <location>
        <begin position="2149"/>
        <end position="2199"/>
    </location>
</feature>
<evidence type="ECO:0000256" key="10">
    <source>
        <dbReference type="ARBA" id="ARBA00023170"/>
    </source>
</evidence>
<comment type="subcellular location">
    <subcellularLocation>
        <location evidence="1">Endoplasmic reticulum membrane</location>
        <topology evidence="1">Multi-pass membrane protein</topology>
    </subcellularLocation>
</comment>
<evidence type="ECO:0000256" key="5">
    <source>
        <dbReference type="ARBA" id="ARBA00022824"/>
    </source>
</evidence>
<evidence type="ECO:0000256" key="11">
    <source>
        <dbReference type="SAM" id="Coils"/>
    </source>
</evidence>
<dbReference type="EMBL" id="LSRX01000028">
    <property type="protein sequence ID" value="OLQ13412.1"/>
    <property type="molecule type" value="Genomic_DNA"/>
</dbReference>
<evidence type="ECO:0000256" key="1">
    <source>
        <dbReference type="ARBA" id="ARBA00004477"/>
    </source>
</evidence>
<keyword evidence="9 13" id="KW-0472">Membrane</keyword>
<feature type="compositionally biased region" description="Low complexity" evidence="12">
    <location>
        <begin position="375"/>
        <end position="392"/>
    </location>
</feature>
<evidence type="ECO:0000256" key="6">
    <source>
        <dbReference type="ARBA" id="ARBA00022892"/>
    </source>
</evidence>
<keyword evidence="5" id="KW-0256">Endoplasmic reticulum</keyword>
<evidence type="ECO:0000256" key="13">
    <source>
        <dbReference type="SAM" id="Phobius"/>
    </source>
</evidence>
<feature type="compositionally biased region" description="Low complexity" evidence="12">
    <location>
        <begin position="1601"/>
        <end position="1613"/>
    </location>
</feature>
<dbReference type="GO" id="GO:0015031">
    <property type="term" value="P:protein transport"/>
    <property type="evidence" value="ECO:0007669"/>
    <property type="project" value="UniProtKB-KW"/>
</dbReference>
<feature type="compositionally biased region" description="Basic and acidic residues" evidence="12">
    <location>
        <begin position="1530"/>
        <end position="1542"/>
    </location>
</feature>
<evidence type="ECO:0000256" key="9">
    <source>
        <dbReference type="ARBA" id="ARBA00023136"/>
    </source>
</evidence>
<dbReference type="Proteomes" id="UP000186817">
    <property type="component" value="Unassembled WGS sequence"/>
</dbReference>
<proteinExistence type="inferred from homology"/>
<feature type="transmembrane region" description="Helical" evidence="13">
    <location>
        <begin position="1746"/>
        <end position="1764"/>
    </location>
</feature>
<evidence type="ECO:0000256" key="7">
    <source>
        <dbReference type="ARBA" id="ARBA00022927"/>
    </source>
</evidence>
<dbReference type="GO" id="GO:0006621">
    <property type="term" value="P:protein retention in ER lumen"/>
    <property type="evidence" value="ECO:0007669"/>
    <property type="project" value="InterPro"/>
</dbReference>
<keyword evidence="4 13" id="KW-0812">Transmembrane</keyword>
<feature type="compositionally biased region" description="Basic and acidic residues" evidence="12">
    <location>
        <begin position="1633"/>
        <end position="1645"/>
    </location>
</feature>
<evidence type="ECO:0000256" key="12">
    <source>
        <dbReference type="SAM" id="MobiDB-lite"/>
    </source>
</evidence>
<evidence type="ECO:0000256" key="14">
    <source>
        <dbReference type="SAM" id="SignalP"/>
    </source>
</evidence>
<comment type="similarity">
    <text evidence="2">Belongs to the ERD2 family.</text>
</comment>
<feature type="compositionally biased region" description="Basic residues" evidence="12">
    <location>
        <begin position="1614"/>
        <end position="1624"/>
    </location>
</feature>
<evidence type="ECO:0000256" key="2">
    <source>
        <dbReference type="ARBA" id="ARBA00010120"/>
    </source>
</evidence>
<feature type="region of interest" description="Disordered" evidence="12">
    <location>
        <begin position="1522"/>
        <end position="1645"/>
    </location>
</feature>
<feature type="region of interest" description="Disordered" evidence="12">
    <location>
        <begin position="676"/>
        <end position="742"/>
    </location>
</feature>
<keyword evidence="3" id="KW-0813">Transport</keyword>
<keyword evidence="6" id="KW-0931">ER-Golgi transport</keyword>
<feature type="region of interest" description="Disordered" evidence="12">
    <location>
        <begin position="233"/>
        <end position="425"/>
    </location>
</feature>
<feature type="compositionally biased region" description="Basic and acidic residues" evidence="12">
    <location>
        <begin position="2236"/>
        <end position="2321"/>
    </location>
</feature>
<dbReference type="InterPro" id="IPR000133">
    <property type="entry name" value="ER_ret_rcpt"/>
</dbReference>
<dbReference type="OrthoDB" id="7694678at2759"/>
<evidence type="ECO:0000313" key="15">
    <source>
        <dbReference type="EMBL" id="OLQ13412.1"/>
    </source>
</evidence>
<comment type="caution">
    <text evidence="15">The sequence shown here is derived from an EMBL/GenBank/DDBJ whole genome shotgun (WGS) entry which is preliminary data.</text>
</comment>
<feature type="signal peptide" evidence="14">
    <location>
        <begin position="1"/>
        <end position="40"/>
    </location>
</feature>
<feature type="region of interest" description="Disordered" evidence="12">
    <location>
        <begin position="450"/>
        <end position="492"/>
    </location>
</feature>
<name>A0A1Q9F1D9_SYMMI</name>
<feature type="compositionally biased region" description="Basic and acidic residues" evidence="12">
    <location>
        <begin position="1998"/>
        <end position="2010"/>
    </location>
</feature>
<reference evidence="15 16" key="1">
    <citation type="submission" date="2016-02" db="EMBL/GenBank/DDBJ databases">
        <title>Genome analysis of coral dinoflagellate symbionts highlights evolutionary adaptations to a symbiotic lifestyle.</title>
        <authorList>
            <person name="Aranda M."/>
            <person name="Li Y."/>
            <person name="Liew Y.J."/>
            <person name="Baumgarten S."/>
            <person name="Simakov O."/>
            <person name="Wilson M."/>
            <person name="Piel J."/>
            <person name="Ashoor H."/>
            <person name="Bougouffa S."/>
            <person name="Bajic V.B."/>
            <person name="Ryu T."/>
            <person name="Ravasi T."/>
            <person name="Bayer T."/>
            <person name="Micklem G."/>
            <person name="Kim H."/>
            <person name="Bhak J."/>
            <person name="Lajeunesse T.C."/>
            <person name="Voolstra C.R."/>
        </authorList>
    </citation>
    <scope>NUCLEOTIDE SEQUENCE [LARGE SCALE GENOMIC DNA]</scope>
    <source>
        <strain evidence="15 16">CCMP2467</strain>
    </source>
</reference>
<keyword evidence="16" id="KW-1185">Reference proteome</keyword>
<dbReference type="Pfam" id="PF00810">
    <property type="entry name" value="ER_lumen_recept"/>
    <property type="match status" value="1"/>
</dbReference>
<feature type="compositionally biased region" description="Acidic residues" evidence="12">
    <location>
        <begin position="1338"/>
        <end position="1364"/>
    </location>
</feature>
<keyword evidence="14" id="KW-0732">Signal</keyword>
<organism evidence="15 16">
    <name type="scientific">Symbiodinium microadriaticum</name>
    <name type="common">Dinoflagellate</name>
    <name type="synonym">Zooxanthella microadriatica</name>
    <dbReference type="NCBI Taxonomy" id="2951"/>
    <lineage>
        <taxon>Eukaryota</taxon>
        <taxon>Sar</taxon>
        <taxon>Alveolata</taxon>
        <taxon>Dinophyceae</taxon>
        <taxon>Suessiales</taxon>
        <taxon>Symbiodiniaceae</taxon>
        <taxon>Symbiodinium</taxon>
    </lineage>
</organism>
<accession>A0A1Q9F1D9</accession>
<feature type="region of interest" description="Disordered" evidence="12">
    <location>
        <begin position="1338"/>
        <end position="1385"/>
    </location>
</feature>
<feature type="compositionally biased region" description="Basic residues" evidence="12">
    <location>
        <begin position="1549"/>
        <end position="1564"/>
    </location>
</feature>
<keyword evidence="10 15" id="KW-0675">Receptor</keyword>
<feature type="chain" id="PRO_5012005668" evidence="14">
    <location>
        <begin position="41"/>
        <end position="2321"/>
    </location>
</feature>
<feature type="region of interest" description="Disordered" evidence="12">
    <location>
        <begin position="1487"/>
        <end position="1507"/>
    </location>
</feature>
<feature type="region of interest" description="Disordered" evidence="12">
    <location>
        <begin position="1990"/>
        <end position="2048"/>
    </location>
</feature>
<evidence type="ECO:0000256" key="8">
    <source>
        <dbReference type="ARBA" id="ARBA00022989"/>
    </source>
</evidence>